<dbReference type="PANTHER" id="PTHR43281:SF1">
    <property type="entry name" value="FARNESYL DIPHOSPHATE SYNTHASE"/>
    <property type="match status" value="1"/>
</dbReference>
<keyword evidence="14" id="KW-1185">Reference proteome</keyword>
<evidence type="ECO:0000256" key="8">
    <source>
        <dbReference type="ARBA" id="ARBA00023229"/>
    </source>
</evidence>
<dbReference type="HOGENOM" id="CLU_014015_0_1_9"/>
<comment type="similarity">
    <text evidence="2 12">Belongs to the FPP/GGPP synthase family.</text>
</comment>
<evidence type="ECO:0000256" key="1">
    <source>
        <dbReference type="ARBA" id="ARBA00001946"/>
    </source>
</evidence>
<sequence>MSIKEALGKKKEAVEVILQSFLPEEKGFDRTGREAMNYSLMAPGKRIRPILVGEAFSLCKGEEEEVLLPVLHSFMAAIEMIHSFSLCHDDLPAMDNDRVRRGQDSTWAHFSEAQGILAGDALSLYAFQAVLETFQKEKRKNPVLSRYEGRVLSALLVLSRESGIDGMVGGQVVDLEKEGQPLSEEELFFIMEKKTAALLRASLLMGAILGGAGEKVQEEIALYGEKLGLAFQIRDDILDEISTTEELGKPVHSDTEEGKTTAYSLYGREKAEEKVREYTEDAISALKSLKEKVLVEVDHAFTTKDNASVNRDNAENTILGNAGKKSESIMPKRKLVLSKQAEESYFFLKELAVYLASRKN</sequence>
<keyword evidence="7" id="KW-0460">Magnesium</keyword>
<evidence type="ECO:0000256" key="4">
    <source>
        <dbReference type="ARBA" id="ARBA00015100"/>
    </source>
</evidence>
<dbReference type="GO" id="GO:0046872">
    <property type="term" value="F:metal ion binding"/>
    <property type="evidence" value="ECO:0007669"/>
    <property type="project" value="UniProtKB-KW"/>
</dbReference>
<dbReference type="EC" id="2.5.1.10" evidence="3"/>
<dbReference type="GO" id="GO:0004337">
    <property type="term" value="F:(2E,6E)-farnesyl diphosphate synthase activity"/>
    <property type="evidence" value="ECO:0007669"/>
    <property type="project" value="UniProtKB-EC"/>
</dbReference>
<dbReference type="FunFam" id="1.10.600.10:FF:000001">
    <property type="entry name" value="Geranylgeranyl diphosphate synthase"/>
    <property type="match status" value="1"/>
</dbReference>
<proteinExistence type="inferred from homology"/>
<dbReference type="InterPro" id="IPR033749">
    <property type="entry name" value="Polyprenyl_synt_CS"/>
</dbReference>
<dbReference type="InterPro" id="IPR008949">
    <property type="entry name" value="Isoprenoid_synthase_dom_sf"/>
</dbReference>
<evidence type="ECO:0000256" key="3">
    <source>
        <dbReference type="ARBA" id="ARBA00012439"/>
    </source>
</evidence>
<keyword evidence="5 12" id="KW-0808">Transferase</keyword>
<comment type="caution">
    <text evidence="13">The sequence shown here is derived from an EMBL/GenBank/DDBJ whole genome shotgun (WGS) entry which is preliminary data.</text>
</comment>
<evidence type="ECO:0000256" key="9">
    <source>
        <dbReference type="ARBA" id="ARBA00032380"/>
    </source>
</evidence>
<dbReference type="InterPro" id="IPR000092">
    <property type="entry name" value="Polyprenyl_synt"/>
</dbReference>
<dbReference type="Pfam" id="PF00348">
    <property type="entry name" value="polyprenyl_synt"/>
    <property type="match status" value="1"/>
</dbReference>
<dbReference type="GO" id="GO:0016114">
    <property type="term" value="P:terpenoid biosynthetic process"/>
    <property type="evidence" value="ECO:0007669"/>
    <property type="project" value="UniProtKB-ARBA"/>
</dbReference>
<name>G9WKF1_9FIRM</name>
<evidence type="ECO:0000256" key="10">
    <source>
        <dbReference type="ARBA" id="ARBA00032873"/>
    </source>
</evidence>
<evidence type="ECO:0000256" key="12">
    <source>
        <dbReference type="RuleBase" id="RU004466"/>
    </source>
</evidence>
<dbReference type="STRING" id="796943.HMPREF9625_01858"/>
<comment type="catalytic activity">
    <reaction evidence="11">
        <text>isopentenyl diphosphate + (2E)-geranyl diphosphate = (2E,6E)-farnesyl diphosphate + diphosphate</text>
        <dbReference type="Rhea" id="RHEA:19361"/>
        <dbReference type="ChEBI" id="CHEBI:33019"/>
        <dbReference type="ChEBI" id="CHEBI:58057"/>
        <dbReference type="ChEBI" id="CHEBI:128769"/>
        <dbReference type="ChEBI" id="CHEBI:175763"/>
        <dbReference type="EC" id="2.5.1.10"/>
    </reaction>
</comment>
<organism evidence="13 14">
    <name type="scientific">Oribacterium parvum ACB1</name>
    <dbReference type="NCBI Taxonomy" id="796943"/>
    <lineage>
        <taxon>Bacteria</taxon>
        <taxon>Bacillati</taxon>
        <taxon>Bacillota</taxon>
        <taxon>Clostridia</taxon>
        <taxon>Lachnospirales</taxon>
        <taxon>Lachnospiraceae</taxon>
        <taxon>Oribacterium</taxon>
    </lineage>
</organism>
<protein>
    <recommendedName>
        <fullName evidence="4">Farnesyl diphosphate synthase</fullName>
        <ecNumber evidence="3">2.5.1.10</ecNumber>
    </recommendedName>
    <alternativeName>
        <fullName evidence="10">(2E,6E)-farnesyl diphosphate synthase</fullName>
    </alternativeName>
    <alternativeName>
        <fullName evidence="9">Geranyltranstransferase</fullName>
    </alternativeName>
</protein>
<evidence type="ECO:0000256" key="11">
    <source>
        <dbReference type="ARBA" id="ARBA00049399"/>
    </source>
</evidence>
<dbReference type="Gene3D" id="1.10.600.10">
    <property type="entry name" value="Farnesyl Diphosphate Synthase"/>
    <property type="match status" value="1"/>
</dbReference>
<keyword evidence="6" id="KW-0479">Metal-binding</keyword>
<evidence type="ECO:0000256" key="2">
    <source>
        <dbReference type="ARBA" id="ARBA00006706"/>
    </source>
</evidence>
<gene>
    <name evidence="13" type="ORF">HMPREF9625_01858</name>
</gene>
<dbReference type="SFLD" id="SFLDS00005">
    <property type="entry name" value="Isoprenoid_Synthase_Type_I"/>
    <property type="match status" value="1"/>
</dbReference>
<evidence type="ECO:0000256" key="7">
    <source>
        <dbReference type="ARBA" id="ARBA00022842"/>
    </source>
</evidence>
<comment type="cofactor">
    <cofactor evidence="1">
        <name>Mg(2+)</name>
        <dbReference type="ChEBI" id="CHEBI:18420"/>
    </cofactor>
</comment>
<dbReference type="SFLD" id="SFLDG01017">
    <property type="entry name" value="Polyprenyl_Transferase_Like"/>
    <property type="match status" value="1"/>
</dbReference>
<evidence type="ECO:0000256" key="5">
    <source>
        <dbReference type="ARBA" id="ARBA00022679"/>
    </source>
</evidence>
<reference evidence="13" key="2">
    <citation type="submission" date="2013-03" db="EMBL/GenBank/DDBJ databases">
        <title>The Genome Sequence of Oribacterium sp. ACB1.</title>
        <authorList>
            <consortium name="The Broad Institute Genomics Platform"/>
            <consortium name="The Broad Institute Genome Sequencing Center for Infectious Disease"/>
            <person name="Earl A."/>
            <person name="Ward D."/>
            <person name="Feldgarden M."/>
            <person name="Gevers D."/>
            <person name="Sizova M."/>
            <person name="Hazen A."/>
            <person name="Epstein S."/>
            <person name="Walker B."/>
            <person name="Young S."/>
            <person name="Zeng Q."/>
            <person name="Gargeya S."/>
            <person name="Fitzgerald M."/>
            <person name="Haas B."/>
            <person name="Abouelleil A."/>
            <person name="Allen A.W."/>
            <person name="Alvarado L."/>
            <person name="Arachchi H.M."/>
            <person name="Berlin A.M."/>
            <person name="Chapman S.B."/>
            <person name="Gainer-Dewar J."/>
            <person name="Goldberg J."/>
            <person name="Griggs A."/>
            <person name="Gujja S."/>
            <person name="Hansen M."/>
            <person name="Howarth C."/>
            <person name="Imamovic A."/>
            <person name="Ireland A."/>
            <person name="Larimer J."/>
            <person name="McCowan C."/>
            <person name="Murphy C."/>
            <person name="Pearson M."/>
            <person name="Poon T.W."/>
            <person name="Priest M."/>
            <person name="Roberts A."/>
            <person name="Saif S."/>
            <person name="Shea T."/>
            <person name="Sisk P."/>
            <person name="Sykes S."/>
            <person name="Wortman J."/>
            <person name="Nusbaum C."/>
            <person name="Birren B."/>
        </authorList>
    </citation>
    <scope>NUCLEOTIDE SEQUENCE [LARGE SCALE GENOMIC DNA]</scope>
    <source>
        <strain evidence="13">ACB1</strain>
    </source>
</reference>
<dbReference type="SUPFAM" id="SSF48576">
    <property type="entry name" value="Terpenoid synthases"/>
    <property type="match status" value="1"/>
</dbReference>
<evidence type="ECO:0000313" key="14">
    <source>
        <dbReference type="Proteomes" id="UP000018461"/>
    </source>
</evidence>
<evidence type="ECO:0000256" key="6">
    <source>
        <dbReference type="ARBA" id="ARBA00022723"/>
    </source>
</evidence>
<keyword evidence="8" id="KW-0414">Isoprene biosynthesis</keyword>
<reference evidence="13" key="1">
    <citation type="submission" date="2011-08" db="EMBL/GenBank/DDBJ databases">
        <authorList>
            <consortium name="The Broad Institute Genome Sequencing Platform"/>
            <person name="Earl A."/>
            <person name="Ward D."/>
            <person name="Feldgarden M."/>
            <person name="Gevers D."/>
            <person name="Sizova M."/>
            <person name="Hazen A."/>
            <person name="Epstein S."/>
            <person name="Young S.K."/>
            <person name="Zeng Q."/>
            <person name="Gargeya S."/>
            <person name="Fitzgerald M."/>
            <person name="Haas B."/>
            <person name="Abouelleil A."/>
            <person name="Alvarado L."/>
            <person name="Arachchi H.M."/>
            <person name="Berlin A."/>
            <person name="Brown A."/>
            <person name="Chapman S.B."/>
            <person name="Chen Z."/>
            <person name="Dunbar C."/>
            <person name="Freedman E."/>
            <person name="Gearin G."/>
            <person name="Gellesch M."/>
            <person name="Goldberg J."/>
            <person name="Griggs A."/>
            <person name="Gujja S."/>
            <person name="Heiman D."/>
            <person name="Howarth C."/>
            <person name="Larson L."/>
            <person name="Lui A."/>
            <person name="MacDonald P.J.P."/>
            <person name="Montmayeur A."/>
            <person name="Murphy C."/>
            <person name="Neiman D."/>
            <person name="Pearson M."/>
            <person name="Priest M."/>
            <person name="Roberts A."/>
            <person name="Saif S."/>
            <person name="Shea T."/>
            <person name="Shenoy N."/>
            <person name="Sisk P."/>
            <person name="Stolte C."/>
            <person name="Sykes S."/>
            <person name="Wortman J."/>
            <person name="Nusbaum C."/>
            <person name="Birren B."/>
        </authorList>
    </citation>
    <scope>NUCLEOTIDE SEQUENCE</scope>
    <source>
        <strain evidence="13">ACB1</strain>
    </source>
</reference>
<dbReference type="Proteomes" id="UP000018461">
    <property type="component" value="Unassembled WGS sequence"/>
</dbReference>
<dbReference type="RefSeq" id="WP_009535696.1">
    <property type="nucleotide sequence ID" value="NZ_KE148312.1"/>
</dbReference>
<dbReference type="AlphaFoldDB" id="G9WKF1"/>
<dbReference type="PROSITE" id="PS00444">
    <property type="entry name" value="POLYPRENYL_SYNTHASE_2"/>
    <property type="match status" value="1"/>
</dbReference>
<dbReference type="CDD" id="cd00685">
    <property type="entry name" value="Trans_IPPS_HT"/>
    <property type="match status" value="1"/>
</dbReference>
<accession>G9WKF1</accession>
<dbReference type="PANTHER" id="PTHR43281">
    <property type="entry name" value="FARNESYL DIPHOSPHATE SYNTHASE"/>
    <property type="match status" value="1"/>
</dbReference>
<dbReference type="EMBL" id="AFZC02000002">
    <property type="protein sequence ID" value="EHL13793.1"/>
    <property type="molecule type" value="Genomic_DNA"/>
</dbReference>
<evidence type="ECO:0000313" key="13">
    <source>
        <dbReference type="EMBL" id="EHL13793.1"/>
    </source>
</evidence>
<dbReference type="PATRIC" id="fig|796943.3.peg.206"/>